<reference evidence="8 9" key="1">
    <citation type="submission" date="2018-04" db="EMBL/GenBank/DDBJ databases">
        <authorList>
            <person name="Vogel A."/>
        </authorList>
    </citation>
    <scope>NUCLEOTIDE SEQUENCE [LARGE SCALE GENOMIC DNA]</scope>
</reference>
<keyword evidence="4" id="KW-0804">Transcription</keyword>
<keyword evidence="9" id="KW-1185">Reference proteome</keyword>
<feature type="region of interest" description="Disordered" evidence="6">
    <location>
        <begin position="48"/>
        <end position="116"/>
    </location>
</feature>
<dbReference type="SUPFAM" id="SSF57959">
    <property type="entry name" value="Leucine zipper domain"/>
    <property type="match status" value="1"/>
</dbReference>
<gene>
    <name evidence="8" type="ORF">CCAM_LOCUS12057</name>
</gene>
<dbReference type="FunFam" id="1.20.5.170:FF:000020">
    <property type="entry name" value="BZIP transcription factor"/>
    <property type="match status" value="1"/>
</dbReference>
<evidence type="ECO:0000256" key="1">
    <source>
        <dbReference type="ARBA" id="ARBA00004123"/>
    </source>
</evidence>
<dbReference type="SMART" id="SM00338">
    <property type="entry name" value="BRLZ"/>
    <property type="match status" value="1"/>
</dbReference>
<dbReference type="InterPro" id="IPR004827">
    <property type="entry name" value="bZIP"/>
</dbReference>
<dbReference type="PANTHER" id="PTHR45764:SF21">
    <property type="entry name" value="OS03G0770000 PROTEIN"/>
    <property type="match status" value="1"/>
</dbReference>
<evidence type="ECO:0000256" key="6">
    <source>
        <dbReference type="SAM" id="MobiDB-lite"/>
    </source>
</evidence>
<name>A0A484L1U5_9ASTE</name>
<evidence type="ECO:0000256" key="4">
    <source>
        <dbReference type="ARBA" id="ARBA00023163"/>
    </source>
</evidence>
<dbReference type="GO" id="GO:0046982">
    <property type="term" value="F:protein heterodimerization activity"/>
    <property type="evidence" value="ECO:0007669"/>
    <property type="project" value="UniProtKB-ARBA"/>
</dbReference>
<evidence type="ECO:0000313" key="9">
    <source>
        <dbReference type="Proteomes" id="UP000595140"/>
    </source>
</evidence>
<evidence type="ECO:0000256" key="5">
    <source>
        <dbReference type="ARBA" id="ARBA00023242"/>
    </source>
</evidence>
<comment type="subcellular location">
    <subcellularLocation>
        <location evidence="1">Nucleus</location>
    </subcellularLocation>
</comment>
<keyword evidence="3" id="KW-0238">DNA-binding</keyword>
<dbReference type="EMBL" id="OOIL02000889">
    <property type="protein sequence ID" value="VFQ70281.1"/>
    <property type="molecule type" value="Genomic_DNA"/>
</dbReference>
<dbReference type="GO" id="GO:0003700">
    <property type="term" value="F:DNA-binding transcription factor activity"/>
    <property type="evidence" value="ECO:0007669"/>
    <property type="project" value="InterPro"/>
</dbReference>
<feature type="domain" description="BZIP" evidence="7">
    <location>
        <begin position="96"/>
        <end position="142"/>
    </location>
</feature>
<keyword evidence="2" id="KW-0805">Transcription regulation</keyword>
<organism evidence="8 9">
    <name type="scientific">Cuscuta campestris</name>
    <dbReference type="NCBI Taxonomy" id="132261"/>
    <lineage>
        <taxon>Eukaryota</taxon>
        <taxon>Viridiplantae</taxon>
        <taxon>Streptophyta</taxon>
        <taxon>Embryophyta</taxon>
        <taxon>Tracheophyta</taxon>
        <taxon>Spermatophyta</taxon>
        <taxon>Magnoliopsida</taxon>
        <taxon>eudicotyledons</taxon>
        <taxon>Gunneridae</taxon>
        <taxon>Pentapetalae</taxon>
        <taxon>asterids</taxon>
        <taxon>lamiids</taxon>
        <taxon>Solanales</taxon>
        <taxon>Convolvulaceae</taxon>
        <taxon>Cuscuteae</taxon>
        <taxon>Cuscuta</taxon>
        <taxon>Cuscuta subgen. Grammica</taxon>
        <taxon>Cuscuta sect. Cleistogrammica</taxon>
    </lineage>
</organism>
<proteinExistence type="predicted"/>
<feature type="compositionally biased region" description="Low complexity" evidence="6">
    <location>
        <begin position="51"/>
        <end position="85"/>
    </location>
</feature>
<dbReference type="OrthoDB" id="551672at2759"/>
<evidence type="ECO:0000256" key="2">
    <source>
        <dbReference type="ARBA" id="ARBA00023015"/>
    </source>
</evidence>
<dbReference type="PROSITE" id="PS00036">
    <property type="entry name" value="BZIP_BASIC"/>
    <property type="match status" value="1"/>
</dbReference>
<dbReference type="GO" id="GO:0000976">
    <property type="term" value="F:transcription cis-regulatory region binding"/>
    <property type="evidence" value="ECO:0007669"/>
    <property type="project" value="TreeGrafter"/>
</dbReference>
<dbReference type="CDD" id="cd14702">
    <property type="entry name" value="bZIP_plant_GBF1"/>
    <property type="match status" value="1"/>
</dbReference>
<dbReference type="GO" id="GO:0045893">
    <property type="term" value="P:positive regulation of DNA-templated transcription"/>
    <property type="evidence" value="ECO:0007669"/>
    <property type="project" value="TreeGrafter"/>
</dbReference>
<keyword evidence="5" id="KW-0539">Nucleus</keyword>
<protein>
    <recommendedName>
        <fullName evidence="7">BZIP domain-containing protein</fullName>
    </recommendedName>
</protein>
<evidence type="ECO:0000259" key="7">
    <source>
        <dbReference type="PROSITE" id="PS50217"/>
    </source>
</evidence>
<dbReference type="GO" id="GO:0005634">
    <property type="term" value="C:nucleus"/>
    <property type="evidence" value="ECO:0007669"/>
    <property type="project" value="UniProtKB-SubCell"/>
</dbReference>
<dbReference type="Proteomes" id="UP000595140">
    <property type="component" value="Unassembled WGS sequence"/>
</dbReference>
<dbReference type="AlphaFoldDB" id="A0A484L1U5"/>
<dbReference type="InterPro" id="IPR046347">
    <property type="entry name" value="bZIP_sf"/>
</dbReference>
<dbReference type="PANTHER" id="PTHR45764">
    <property type="entry name" value="BZIP TRANSCRIPTION FACTOR 44"/>
    <property type="match status" value="1"/>
</dbReference>
<dbReference type="PROSITE" id="PS50217">
    <property type="entry name" value="BZIP"/>
    <property type="match status" value="1"/>
</dbReference>
<dbReference type="Gene3D" id="1.20.5.170">
    <property type="match status" value="1"/>
</dbReference>
<accession>A0A484L1U5</accession>
<dbReference type="InterPro" id="IPR045314">
    <property type="entry name" value="bZIP_plant_GBF1"/>
</dbReference>
<sequence length="201" mass="22821">MMSTFPATPDHFLLPNSFPVFEPDLSPWEWEEPPAPAFLFPLLHHDPVPETQTQTVSGSDSDSSTENSKTNPAFSSSGSDDPNGNGDDDGPRSPEDERKRRRKISNRESARRSRLRKQRQLEELTLELNRLRAENRKLTNQLRSSNQLCLAAQRNNELVRAQSSALRHRLLGVRQALLLRQLQNQDNQLLSYAHSINGGMQ</sequence>
<feature type="compositionally biased region" description="Basic and acidic residues" evidence="6">
    <location>
        <begin position="89"/>
        <end position="98"/>
    </location>
</feature>
<evidence type="ECO:0000256" key="3">
    <source>
        <dbReference type="ARBA" id="ARBA00023125"/>
    </source>
</evidence>
<evidence type="ECO:0000313" key="8">
    <source>
        <dbReference type="EMBL" id="VFQ70281.1"/>
    </source>
</evidence>
<dbReference type="Pfam" id="PF00170">
    <property type="entry name" value="bZIP_1"/>
    <property type="match status" value="1"/>
</dbReference>